<dbReference type="SUPFAM" id="SSF51197">
    <property type="entry name" value="Clavaminate synthase-like"/>
    <property type="match status" value="1"/>
</dbReference>
<feature type="compositionally biased region" description="Gly residues" evidence="4">
    <location>
        <begin position="1053"/>
        <end position="1074"/>
    </location>
</feature>
<name>A0A8J6LB88_TENMO</name>
<proteinExistence type="inferred from homology"/>
<gene>
    <name evidence="6" type="ORF">GEV33_007274</name>
</gene>
<feature type="region of interest" description="Disordered" evidence="4">
    <location>
        <begin position="1279"/>
        <end position="1300"/>
    </location>
</feature>
<dbReference type="InterPro" id="IPR041667">
    <property type="entry name" value="Cupin_8"/>
</dbReference>
<feature type="compositionally biased region" description="Basic and acidic residues" evidence="4">
    <location>
        <begin position="1033"/>
        <end position="1048"/>
    </location>
</feature>
<dbReference type="InterPro" id="IPR000504">
    <property type="entry name" value="RRM_dom"/>
</dbReference>
<feature type="region of interest" description="Disordered" evidence="4">
    <location>
        <begin position="105"/>
        <end position="166"/>
    </location>
</feature>
<dbReference type="InterPro" id="IPR012677">
    <property type="entry name" value="Nucleotide-bd_a/b_plait_sf"/>
</dbReference>
<evidence type="ECO:0000313" key="6">
    <source>
        <dbReference type="EMBL" id="KAH0815514.1"/>
    </source>
</evidence>
<dbReference type="Gene3D" id="1.25.40.10">
    <property type="entry name" value="Tetratricopeptide repeat domain"/>
    <property type="match status" value="3"/>
</dbReference>
<reference evidence="6" key="1">
    <citation type="journal article" date="2020" name="J Insects Food Feed">
        <title>The yellow mealworm (Tenebrio molitor) genome: a resource for the emerging insects as food and feed industry.</title>
        <authorList>
            <person name="Eriksson T."/>
            <person name="Andere A."/>
            <person name="Kelstrup H."/>
            <person name="Emery V."/>
            <person name="Picard C."/>
        </authorList>
    </citation>
    <scope>NUCLEOTIDE SEQUENCE</scope>
    <source>
        <strain evidence="6">Stoneville</strain>
        <tissue evidence="6">Whole head</tissue>
    </source>
</reference>
<dbReference type="InterPro" id="IPR050767">
    <property type="entry name" value="Sel1_AlgK"/>
</dbReference>
<comment type="caution">
    <text evidence="6">The sequence shown here is derived from an EMBL/GenBank/DDBJ whole genome shotgun (WGS) entry which is preliminary data.</text>
</comment>
<dbReference type="InterPro" id="IPR011990">
    <property type="entry name" value="TPR-like_helical_dom_sf"/>
</dbReference>
<dbReference type="InterPro" id="IPR029021">
    <property type="entry name" value="Prot-tyrosine_phosphatase-like"/>
</dbReference>
<dbReference type="GO" id="GO:0036503">
    <property type="term" value="P:ERAD pathway"/>
    <property type="evidence" value="ECO:0007669"/>
    <property type="project" value="TreeGrafter"/>
</dbReference>
<dbReference type="SUPFAM" id="SSF81901">
    <property type="entry name" value="HCP-like"/>
    <property type="match status" value="3"/>
</dbReference>
<feature type="compositionally biased region" description="Basic and acidic residues" evidence="4">
    <location>
        <begin position="153"/>
        <end position="163"/>
    </location>
</feature>
<dbReference type="Gene3D" id="2.60.120.650">
    <property type="entry name" value="Cupin"/>
    <property type="match status" value="1"/>
</dbReference>
<dbReference type="PANTHER" id="PTHR11102:SF147">
    <property type="entry name" value="SEL1L ADAPTOR SUBUNIT OF ERAD E3 UBIQUITIN LIGASE"/>
    <property type="match status" value="1"/>
</dbReference>
<dbReference type="InterPro" id="IPR035979">
    <property type="entry name" value="RBD_domain_sf"/>
</dbReference>
<feature type="compositionally biased region" description="Basic and acidic residues" evidence="4">
    <location>
        <begin position="1133"/>
        <end position="1159"/>
    </location>
</feature>
<feature type="compositionally biased region" description="Basic and acidic residues" evidence="4">
    <location>
        <begin position="114"/>
        <end position="125"/>
    </location>
</feature>
<keyword evidence="1 3" id="KW-0694">RNA-binding</keyword>
<evidence type="ECO:0000259" key="5">
    <source>
        <dbReference type="PROSITE" id="PS50102"/>
    </source>
</evidence>
<evidence type="ECO:0000256" key="2">
    <source>
        <dbReference type="ARBA" id="ARBA00038101"/>
    </source>
</evidence>
<protein>
    <recommendedName>
        <fullName evidence="5">RRM domain-containing protein</fullName>
    </recommendedName>
</protein>
<dbReference type="Proteomes" id="UP000719412">
    <property type="component" value="Unassembled WGS sequence"/>
</dbReference>
<dbReference type="SUPFAM" id="SSF54928">
    <property type="entry name" value="RNA-binding domain, RBD"/>
    <property type="match status" value="1"/>
</dbReference>
<dbReference type="GO" id="GO:0003723">
    <property type="term" value="F:RNA binding"/>
    <property type="evidence" value="ECO:0007669"/>
    <property type="project" value="UniProtKB-UniRule"/>
</dbReference>
<dbReference type="SMART" id="SM00360">
    <property type="entry name" value="RRM"/>
    <property type="match status" value="1"/>
</dbReference>
<reference evidence="6" key="2">
    <citation type="submission" date="2021-08" db="EMBL/GenBank/DDBJ databases">
        <authorList>
            <person name="Eriksson T."/>
        </authorList>
    </citation>
    <scope>NUCLEOTIDE SEQUENCE</scope>
    <source>
        <strain evidence="6">Stoneville</strain>
        <tissue evidence="6">Whole head</tissue>
    </source>
</reference>
<dbReference type="PANTHER" id="PTHR11102">
    <property type="entry name" value="SEL-1-LIKE PROTEIN"/>
    <property type="match status" value="1"/>
</dbReference>
<feature type="domain" description="RRM" evidence="5">
    <location>
        <begin position="949"/>
        <end position="1019"/>
    </location>
</feature>
<dbReference type="Pfam" id="PF00076">
    <property type="entry name" value="RRM_1"/>
    <property type="match status" value="1"/>
</dbReference>
<dbReference type="SMART" id="SM00671">
    <property type="entry name" value="SEL1"/>
    <property type="match status" value="12"/>
</dbReference>
<feature type="region of interest" description="Disordered" evidence="4">
    <location>
        <begin position="1017"/>
        <end position="1212"/>
    </location>
</feature>
<dbReference type="Pfam" id="PF08238">
    <property type="entry name" value="Sel1"/>
    <property type="match status" value="11"/>
</dbReference>
<evidence type="ECO:0000256" key="1">
    <source>
        <dbReference type="ARBA" id="ARBA00022884"/>
    </source>
</evidence>
<evidence type="ECO:0000256" key="3">
    <source>
        <dbReference type="PROSITE-ProRule" id="PRU00176"/>
    </source>
</evidence>
<evidence type="ECO:0000313" key="7">
    <source>
        <dbReference type="Proteomes" id="UP000719412"/>
    </source>
</evidence>
<organism evidence="6 7">
    <name type="scientific">Tenebrio molitor</name>
    <name type="common">Yellow mealworm beetle</name>
    <dbReference type="NCBI Taxonomy" id="7067"/>
    <lineage>
        <taxon>Eukaryota</taxon>
        <taxon>Metazoa</taxon>
        <taxon>Ecdysozoa</taxon>
        <taxon>Arthropoda</taxon>
        <taxon>Hexapoda</taxon>
        <taxon>Insecta</taxon>
        <taxon>Pterygota</taxon>
        <taxon>Neoptera</taxon>
        <taxon>Endopterygota</taxon>
        <taxon>Coleoptera</taxon>
        <taxon>Polyphaga</taxon>
        <taxon>Cucujiformia</taxon>
        <taxon>Tenebrionidae</taxon>
        <taxon>Tenebrio</taxon>
    </lineage>
</organism>
<dbReference type="EMBL" id="JABDTM020022998">
    <property type="protein sequence ID" value="KAH0815514.1"/>
    <property type="molecule type" value="Genomic_DNA"/>
</dbReference>
<dbReference type="InterPro" id="IPR006597">
    <property type="entry name" value="Sel1-like"/>
</dbReference>
<dbReference type="PROSITE" id="PS50102">
    <property type="entry name" value="RRM"/>
    <property type="match status" value="1"/>
</dbReference>
<feature type="compositionally biased region" description="Low complexity" evidence="4">
    <location>
        <begin position="1203"/>
        <end position="1212"/>
    </location>
</feature>
<comment type="similarity">
    <text evidence="2">Belongs to the sel-1 family.</text>
</comment>
<accession>A0A8J6LB88</accession>
<keyword evidence="7" id="KW-1185">Reference proteome</keyword>
<feature type="compositionally biased region" description="Basic and acidic residues" evidence="4">
    <location>
        <begin position="1090"/>
        <end position="1122"/>
    </location>
</feature>
<dbReference type="Gene3D" id="3.90.190.10">
    <property type="entry name" value="Protein tyrosine phosphatase superfamily"/>
    <property type="match status" value="1"/>
</dbReference>
<dbReference type="Gene3D" id="3.30.70.330">
    <property type="match status" value="1"/>
</dbReference>
<dbReference type="Pfam" id="PF13621">
    <property type="entry name" value="Cupin_8"/>
    <property type="match status" value="1"/>
</dbReference>
<sequence>MYFDYKYLKEWFTDIEELKKHIDWEMLGFPELSSEDCTIWIGSRGAHTPCHIDTYGCNLVAQIYGRKQWILSPPETNLQPTRIPYEESSIYSKLNFFSPNLEEFKEEDLQGPPDKPKNDKNKDQDESAQEEFASSAEDEDGAAALKIVPAPDLTKERDRRKGDTNVNDEISDAVDLLMLDHAKVIQKMVQEIGIKNVMIEEADMDIPADLDELPPPPEVKSKELTTEEVEAKTIYDTASAILNKTRPDKKHAYQLLLEASNKGNVEAKALVAWAKLFGNPLEQDLEVAKEIFHSLAEIGNPDGHTGLGYLYASGLTVNVSQAKALVHYTFGAIGGNTWAQMVLGYRYWSGITVAPSCEKALDFYRQVADKVSQRVSFGGGAAIQRIRLLDELENGYTSGILDNDLIEYYQLLAEKGDIQAQVGLGQLHYQGGRGVDLDYQKAMHYFTQAANAGNAIAMAYLGKIYLDGSDEVKADNDTAFKYFKKASDLNNPVGLSGLGLMYLYGRGVEKDYTKAYKYFLAAADQGWVDGQLQLGNMYFSGLGVRKDYKLANKYFSLASQSGHVLAYYNLGQMHAQGTGMLRSCPTAVELFKNVAERGRWGEILMQVINAHIVTDGILSTSFQAHSDYNENRFNEAFVQYALLAELGYEVAQSNAAFLLDRNEVPMFSTQESLARALLYWGRAAAQGYSAAQVKMGDYHYYGLGTPVDYETAASHYRLASEQQHNAQAMFNLGYMHEQGLGMAKDVHLAKRCYDLAAETSTDAKVPVALALFKLNLVFSLNSLRESHLSNLLDFNEMFGSNWDLYLITTLTAILAGIVYFRRPQAPPQLVEEENVKAVISMNEDYELFLANNGKRWSAYGVEFLQLATTDIFATPCQQKLNDGVDFINRFARGASGLEDVKKPTVNGNTCVMNFDDAVDGTEFMLHLFEATVHVAGKPPHNNRRSETTTKVFVGSLPTGVTTDDLRALFAPYGAIAECDISNRCGFLHLEDHELAMKAISELNGTNFMGGRISVEKGRVKPRRGPGGGGPMRGGKDRGGPYARNDFRGPPHRNGGGGFGGGRDFPPYGGAGDRFGGYDRPPQRGGFDGGYGDRRPPFDDRRGGGFGADRRPFNNDFDRRPYGDARAGGFPEGPRGEFDERRPAGEFDDRRPLLNDRRPLLDQQGPPPRGPGSFERGAPVGELYSRRDQGPKPMGAAGGFPERGGYATGSANGYSGGYGNPAAGAAGGYGGPAGAPAGGYGTGAGNFGSPAQPAGAYNENRGYGTAPGYGTPGGYGDTYGTGAGGRSYDAAYPPLPQQRGG</sequence>
<evidence type="ECO:0000256" key="4">
    <source>
        <dbReference type="SAM" id="MobiDB-lite"/>
    </source>
</evidence>
<dbReference type="GO" id="GO:0005789">
    <property type="term" value="C:endoplasmic reticulum membrane"/>
    <property type="evidence" value="ECO:0007669"/>
    <property type="project" value="TreeGrafter"/>
</dbReference>